<name>A0A0A9AG46_ARUDO</name>
<keyword evidence="1" id="KW-0732">Signal</keyword>
<organism evidence="2">
    <name type="scientific">Arundo donax</name>
    <name type="common">Giant reed</name>
    <name type="synonym">Donax arundinaceus</name>
    <dbReference type="NCBI Taxonomy" id="35708"/>
    <lineage>
        <taxon>Eukaryota</taxon>
        <taxon>Viridiplantae</taxon>
        <taxon>Streptophyta</taxon>
        <taxon>Embryophyta</taxon>
        <taxon>Tracheophyta</taxon>
        <taxon>Spermatophyta</taxon>
        <taxon>Magnoliopsida</taxon>
        <taxon>Liliopsida</taxon>
        <taxon>Poales</taxon>
        <taxon>Poaceae</taxon>
        <taxon>PACMAD clade</taxon>
        <taxon>Arundinoideae</taxon>
        <taxon>Arundineae</taxon>
        <taxon>Arundo</taxon>
    </lineage>
</organism>
<sequence>MTMLLWHGHPMLGLVRVQDLVLLVQTPRSNDQLLSVTCEAVIDPRGSSYICSNCGIVQANVLCIYIQGRSELLCITKD</sequence>
<protein>
    <submittedName>
        <fullName evidence="2">Uncharacterized protein</fullName>
    </submittedName>
</protein>
<proteinExistence type="predicted"/>
<accession>A0A0A9AG46</accession>
<reference evidence="2" key="2">
    <citation type="journal article" date="2015" name="Data Brief">
        <title>Shoot transcriptome of the giant reed, Arundo donax.</title>
        <authorList>
            <person name="Barrero R.A."/>
            <person name="Guerrero F.D."/>
            <person name="Moolhuijzen P."/>
            <person name="Goolsby J.A."/>
            <person name="Tidwell J."/>
            <person name="Bellgard S.E."/>
            <person name="Bellgard M.I."/>
        </authorList>
    </citation>
    <scope>NUCLEOTIDE SEQUENCE</scope>
    <source>
        <tissue evidence="2">Shoot tissue taken approximately 20 cm above the soil surface</tissue>
    </source>
</reference>
<evidence type="ECO:0000256" key="1">
    <source>
        <dbReference type="SAM" id="SignalP"/>
    </source>
</evidence>
<dbReference type="EMBL" id="GBRH01247271">
    <property type="protein sequence ID" value="JAD50624.1"/>
    <property type="molecule type" value="Transcribed_RNA"/>
</dbReference>
<feature type="chain" id="PRO_5002060223" evidence="1">
    <location>
        <begin position="18"/>
        <end position="78"/>
    </location>
</feature>
<feature type="signal peptide" evidence="1">
    <location>
        <begin position="1"/>
        <end position="17"/>
    </location>
</feature>
<evidence type="ECO:0000313" key="2">
    <source>
        <dbReference type="EMBL" id="JAD50624.1"/>
    </source>
</evidence>
<reference evidence="2" key="1">
    <citation type="submission" date="2014-09" db="EMBL/GenBank/DDBJ databases">
        <authorList>
            <person name="Magalhaes I.L.F."/>
            <person name="Oliveira U."/>
            <person name="Santos F.R."/>
            <person name="Vidigal T.H.D.A."/>
            <person name="Brescovit A.D."/>
            <person name="Santos A.J."/>
        </authorList>
    </citation>
    <scope>NUCLEOTIDE SEQUENCE</scope>
    <source>
        <tissue evidence="2">Shoot tissue taken approximately 20 cm above the soil surface</tissue>
    </source>
</reference>
<dbReference type="AlphaFoldDB" id="A0A0A9AG46"/>